<dbReference type="Proteomes" id="UP000789831">
    <property type="component" value="Unassembled WGS sequence"/>
</dbReference>
<gene>
    <name evidence="2" type="ORF">AGERDE_LOCUS12156</name>
</gene>
<keyword evidence="3" id="KW-1185">Reference proteome</keyword>
<feature type="compositionally biased region" description="Acidic residues" evidence="1">
    <location>
        <begin position="214"/>
        <end position="227"/>
    </location>
</feature>
<feature type="region of interest" description="Disordered" evidence="1">
    <location>
        <begin position="185"/>
        <end position="234"/>
    </location>
</feature>
<proteinExistence type="predicted"/>
<evidence type="ECO:0000256" key="1">
    <source>
        <dbReference type="SAM" id="MobiDB-lite"/>
    </source>
</evidence>
<comment type="caution">
    <text evidence="2">The sequence shown here is derived from an EMBL/GenBank/DDBJ whole genome shotgun (WGS) entry which is preliminary data.</text>
</comment>
<name>A0A9N9E8M9_9GLOM</name>
<evidence type="ECO:0000313" key="2">
    <source>
        <dbReference type="EMBL" id="CAG8668680.1"/>
    </source>
</evidence>
<dbReference type="AlphaFoldDB" id="A0A9N9E8M9"/>
<accession>A0A9N9E8M9</accession>
<reference evidence="2" key="1">
    <citation type="submission" date="2021-06" db="EMBL/GenBank/DDBJ databases">
        <authorList>
            <person name="Kallberg Y."/>
            <person name="Tangrot J."/>
            <person name="Rosling A."/>
        </authorList>
    </citation>
    <scope>NUCLEOTIDE SEQUENCE</scope>
    <source>
        <strain evidence="2">MT106</strain>
    </source>
</reference>
<protein>
    <submittedName>
        <fullName evidence="2">11954_t:CDS:1</fullName>
    </submittedName>
</protein>
<feature type="non-terminal residue" evidence="2">
    <location>
        <position position="234"/>
    </location>
</feature>
<dbReference type="EMBL" id="CAJVPL010007247">
    <property type="protein sequence ID" value="CAG8668680.1"/>
    <property type="molecule type" value="Genomic_DNA"/>
</dbReference>
<evidence type="ECO:0000313" key="3">
    <source>
        <dbReference type="Proteomes" id="UP000789831"/>
    </source>
</evidence>
<organism evidence="2 3">
    <name type="scientific">Ambispora gerdemannii</name>
    <dbReference type="NCBI Taxonomy" id="144530"/>
    <lineage>
        <taxon>Eukaryota</taxon>
        <taxon>Fungi</taxon>
        <taxon>Fungi incertae sedis</taxon>
        <taxon>Mucoromycota</taxon>
        <taxon>Glomeromycotina</taxon>
        <taxon>Glomeromycetes</taxon>
        <taxon>Archaeosporales</taxon>
        <taxon>Ambisporaceae</taxon>
        <taxon>Ambispora</taxon>
    </lineage>
</organism>
<sequence length="234" mass="25650">RELLGPNYSTFINVTELGSYLQKPGFIRFTEIFSLGTVGETRSEWFKEKLLEGVFLHEKPGENYQKKLSEAFNTASVGGIIRKGNKFTWLMDHICNKFGILNTQDSGNYGNTTKITIGLHGHNIYENKSPNPGNVPPAGTLPVNPLGGARETLNPTGLQGTVPPGSNAEIIFTPPTDGGLGEIDVNIEEETQTEPPEVQQQIEEEIQEQTQIDTQDEVDVQTGEETEGSSSKSQ</sequence>